<evidence type="ECO:0000313" key="3">
    <source>
        <dbReference type="Proteomes" id="UP000273500"/>
    </source>
</evidence>
<dbReference type="Proteomes" id="UP000273500">
    <property type="component" value="Unassembled WGS sequence"/>
</dbReference>
<dbReference type="Pfam" id="PF10686">
    <property type="entry name" value="YAcAr"/>
    <property type="match status" value="1"/>
</dbReference>
<comment type="caution">
    <text evidence="2">The sequence shown here is derived from an EMBL/GenBank/DDBJ whole genome shotgun (WGS) entry which is preliminary data.</text>
</comment>
<name>A0A428KT41_9BACT</name>
<dbReference type="EMBL" id="RWIT01000003">
    <property type="protein sequence ID" value="RSK49645.1"/>
    <property type="molecule type" value="Genomic_DNA"/>
</dbReference>
<dbReference type="AlphaFoldDB" id="A0A428KT41"/>
<dbReference type="InterPro" id="IPR019627">
    <property type="entry name" value="YAcAr"/>
</dbReference>
<protein>
    <submittedName>
        <fullName evidence="2">DUF2493 domain-containing protein</fullName>
    </submittedName>
</protein>
<gene>
    <name evidence="2" type="ORF">EI291_07795</name>
</gene>
<feature type="domain" description="YspA cpYpsA-related SLOG" evidence="1">
    <location>
        <begin position="5"/>
        <end position="68"/>
    </location>
</feature>
<accession>A0A428KT41</accession>
<keyword evidence="3" id="KW-1185">Reference proteome</keyword>
<sequence length="131" mass="13328">MQKTVAVTGSRALGQCPALLARLDALHGAGEVARVVSGGAAGIDELAARWAMRNLVPLTEYRPDYAAHGRAAPLVRNGQLVAAADLVLVCWDGVSRGTLDAARRAARAGKALEWLVAPAPSAGPVAGGLGL</sequence>
<organism evidence="2 3">
    <name type="scientific">Hymenobacter rigui</name>
    <dbReference type="NCBI Taxonomy" id="334424"/>
    <lineage>
        <taxon>Bacteria</taxon>
        <taxon>Pseudomonadati</taxon>
        <taxon>Bacteroidota</taxon>
        <taxon>Cytophagia</taxon>
        <taxon>Cytophagales</taxon>
        <taxon>Hymenobacteraceae</taxon>
        <taxon>Hymenobacter</taxon>
    </lineage>
</organism>
<proteinExistence type="predicted"/>
<dbReference type="OrthoDB" id="886926at2"/>
<dbReference type="SUPFAM" id="SSF102405">
    <property type="entry name" value="MCP/YpsA-like"/>
    <property type="match status" value="1"/>
</dbReference>
<evidence type="ECO:0000259" key="1">
    <source>
        <dbReference type="Pfam" id="PF10686"/>
    </source>
</evidence>
<evidence type="ECO:0000313" key="2">
    <source>
        <dbReference type="EMBL" id="RSK49645.1"/>
    </source>
</evidence>
<reference evidence="2 3" key="1">
    <citation type="submission" date="2018-12" db="EMBL/GenBank/DDBJ databases">
        <authorList>
            <person name="Feng G."/>
            <person name="Zhu H."/>
        </authorList>
    </citation>
    <scope>NUCLEOTIDE SEQUENCE [LARGE SCALE GENOMIC DNA]</scope>
    <source>
        <strain evidence="2 3">KCTC 12533</strain>
    </source>
</reference>